<evidence type="ECO:0000256" key="13">
    <source>
        <dbReference type="SAM" id="Phobius"/>
    </source>
</evidence>
<dbReference type="GO" id="GO:0031966">
    <property type="term" value="C:mitochondrial membrane"/>
    <property type="evidence" value="ECO:0007669"/>
    <property type="project" value="UniProtKB-SubCell"/>
</dbReference>
<dbReference type="GO" id="GO:0015078">
    <property type="term" value="F:proton transmembrane transporter activity"/>
    <property type="evidence" value="ECO:0007669"/>
    <property type="project" value="InterPro"/>
</dbReference>
<keyword evidence="4 12" id="KW-0813">Transport</keyword>
<evidence type="ECO:0000256" key="11">
    <source>
        <dbReference type="ARBA" id="ARBA00023136"/>
    </source>
</evidence>
<evidence type="ECO:0000256" key="7">
    <source>
        <dbReference type="ARBA" id="ARBA00022781"/>
    </source>
</evidence>
<dbReference type="InterPro" id="IPR001421">
    <property type="entry name" value="ATP8_metazoa"/>
</dbReference>
<evidence type="ECO:0000256" key="2">
    <source>
        <dbReference type="ARBA" id="ARBA00008892"/>
    </source>
</evidence>
<evidence type="ECO:0000256" key="10">
    <source>
        <dbReference type="ARBA" id="ARBA00023128"/>
    </source>
</evidence>
<comment type="subcellular location">
    <subcellularLocation>
        <location evidence="1 12">Mitochondrion membrane</location>
        <topology evidence="1 12">Single-pass membrane protein</topology>
    </subcellularLocation>
</comment>
<dbReference type="CTD" id="4509"/>
<dbReference type="Pfam" id="PF00895">
    <property type="entry name" value="ATP-synt_8"/>
    <property type="match status" value="1"/>
</dbReference>
<evidence type="ECO:0000256" key="1">
    <source>
        <dbReference type="ARBA" id="ARBA00004304"/>
    </source>
</evidence>
<organism evidence="14">
    <name type="scientific">Stimulopalpus japonicus</name>
    <dbReference type="NCBI Taxonomy" id="209965"/>
    <lineage>
        <taxon>Eukaryota</taxon>
        <taxon>Metazoa</taxon>
        <taxon>Ecdysozoa</taxon>
        <taxon>Arthropoda</taxon>
        <taxon>Hexapoda</taxon>
        <taxon>Insecta</taxon>
        <taxon>Pterygota</taxon>
        <taxon>Neoptera</taxon>
        <taxon>Paraneoptera</taxon>
        <taxon>Psocodea</taxon>
        <taxon>Troctomorpha</taxon>
        <taxon>Amphientometae</taxon>
        <taxon>Amphientomidae</taxon>
        <taxon>Stimulopalpus</taxon>
    </lineage>
</organism>
<keyword evidence="7 12" id="KW-0375">Hydrogen ion transport</keyword>
<proteinExistence type="inferred from homology"/>
<evidence type="ECO:0000256" key="3">
    <source>
        <dbReference type="ARBA" id="ARBA00011291"/>
    </source>
</evidence>
<dbReference type="GeneID" id="35094448"/>
<keyword evidence="9 12" id="KW-0406">Ion transport</keyword>
<sequence>MPQMSPIWWTTLFLYFIILLFMSNTINYFIYYPSMKKKYFKLNMTSINWKW</sequence>
<comment type="similarity">
    <text evidence="2 12">Belongs to the ATPase protein 8 family.</text>
</comment>
<name>A0A343QCJ0_9NEOP</name>
<gene>
    <name evidence="14" type="primary">ATP8</name>
</gene>
<keyword evidence="6 12" id="KW-0812">Transmembrane</keyword>
<geneLocation type="mitochondrion" evidence="14"/>
<dbReference type="AlphaFoldDB" id="A0A343QCJ0"/>
<dbReference type="RefSeq" id="YP_009443916.1">
    <property type="nucleotide sequence ID" value="NC_036366.1"/>
</dbReference>
<evidence type="ECO:0000256" key="8">
    <source>
        <dbReference type="ARBA" id="ARBA00022989"/>
    </source>
</evidence>
<dbReference type="GO" id="GO:0015986">
    <property type="term" value="P:proton motive force-driven ATP synthesis"/>
    <property type="evidence" value="ECO:0007669"/>
    <property type="project" value="InterPro"/>
</dbReference>
<accession>A0A343QCJ0</accession>
<dbReference type="GO" id="GO:0045259">
    <property type="term" value="C:proton-transporting ATP synthase complex"/>
    <property type="evidence" value="ECO:0007669"/>
    <property type="project" value="UniProtKB-KW"/>
</dbReference>
<feature type="transmembrane region" description="Helical" evidence="13">
    <location>
        <begin position="12"/>
        <end position="31"/>
    </location>
</feature>
<protein>
    <recommendedName>
        <fullName evidence="12">ATP synthase complex subunit 8</fullName>
    </recommendedName>
</protein>
<evidence type="ECO:0000256" key="12">
    <source>
        <dbReference type="RuleBase" id="RU003661"/>
    </source>
</evidence>
<keyword evidence="5 12" id="KW-0138">CF(0)</keyword>
<evidence type="ECO:0000256" key="9">
    <source>
        <dbReference type="ARBA" id="ARBA00023065"/>
    </source>
</evidence>
<keyword evidence="10 12" id="KW-0496">Mitochondrion</keyword>
<keyword evidence="11 13" id="KW-0472">Membrane</keyword>
<comment type="subunit">
    <text evidence="3">F-type ATPases have 2 components, CF(1) - the catalytic core - and CF(0) - the membrane proton channel.</text>
</comment>
<evidence type="ECO:0000256" key="6">
    <source>
        <dbReference type="ARBA" id="ARBA00022692"/>
    </source>
</evidence>
<keyword evidence="8 13" id="KW-1133">Transmembrane helix</keyword>
<evidence type="ECO:0000313" key="14">
    <source>
        <dbReference type="EMBL" id="ATU07137.1"/>
    </source>
</evidence>
<evidence type="ECO:0000256" key="5">
    <source>
        <dbReference type="ARBA" id="ARBA00022547"/>
    </source>
</evidence>
<evidence type="ECO:0000256" key="4">
    <source>
        <dbReference type="ARBA" id="ARBA00022448"/>
    </source>
</evidence>
<dbReference type="EMBL" id="MG255143">
    <property type="protein sequence ID" value="ATU07137.1"/>
    <property type="molecule type" value="Genomic_DNA"/>
</dbReference>
<reference evidence="14" key="1">
    <citation type="journal article" date="2017" name="Mol. Phylogenet. Evol.">
        <title>Mitochondrial phylogenomics and genome rearrangements in the barklice (Insecta: Psocodea).</title>
        <authorList>
            <person name="Yoshizawa K."/>
            <person name="Johnson K.P."/>
            <person name="Sweet A.D."/>
            <person name="Yao I."/>
            <person name="Ferreira R.L."/>
            <person name="Cameron S.L."/>
        </authorList>
    </citation>
    <scope>NUCLEOTIDE SEQUENCE</scope>
</reference>